<name>A0A9D4LTQ2_DREPO</name>
<dbReference type="EMBL" id="JAIWYP010000002">
    <property type="protein sequence ID" value="KAH3862706.1"/>
    <property type="molecule type" value="Genomic_DNA"/>
</dbReference>
<reference evidence="1" key="1">
    <citation type="journal article" date="2019" name="bioRxiv">
        <title>The Genome of the Zebra Mussel, Dreissena polymorpha: A Resource for Invasive Species Research.</title>
        <authorList>
            <person name="McCartney M.A."/>
            <person name="Auch B."/>
            <person name="Kono T."/>
            <person name="Mallez S."/>
            <person name="Zhang Y."/>
            <person name="Obille A."/>
            <person name="Becker A."/>
            <person name="Abrahante J.E."/>
            <person name="Garbe J."/>
            <person name="Badalamenti J.P."/>
            <person name="Herman A."/>
            <person name="Mangelson H."/>
            <person name="Liachko I."/>
            <person name="Sullivan S."/>
            <person name="Sone E.D."/>
            <person name="Koren S."/>
            <person name="Silverstein K.A.T."/>
            <person name="Beckman K.B."/>
            <person name="Gohl D.M."/>
        </authorList>
    </citation>
    <scope>NUCLEOTIDE SEQUENCE</scope>
    <source>
        <strain evidence="1">Duluth1</strain>
        <tissue evidence="1">Whole animal</tissue>
    </source>
</reference>
<comment type="caution">
    <text evidence="1">The sequence shown here is derived from an EMBL/GenBank/DDBJ whole genome shotgun (WGS) entry which is preliminary data.</text>
</comment>
<evidence type="ECO:0000313" key="1">
    <source>
        <dbReference type="EMBL" id="KAH3862706.1"/>
    </source>
</evidence>
<proteinExistence type="predicted"/>
<gene>
    <name evidence="1" type="ORF">DPMN_025680</name>
</gene>
<protein>
    <submittedName>
        <fullName evidence="1">Uncharacterized protein</fullName>
    </submittedName>
</protein>
<reference evidence="1" key="2">
    <citation type="submission" date="2020-11" db="EMBL/GenBank/DDBJ databases">
        <authorList>
            <person name="McCartney M.A."/>
            <person name="Auch B."/>
            <person name="Kono T."/>
            <person name="Mallez S."/>
            <person name="Becker A."/>
            <person name="Gohl D.M."/>
            <person name="Silverstein K.A.T."/>
            <person name="Koren S."/>
            <person name="Bechman K.B."/>
            <person name="Herman A."/>
            <person name="Abrahante J.E."/>
            <person name="Garbe J."/>
        </authorList>
    </citation>
    <scope>NUCLEOTIDE SEQUENCE</scope>
    <source>
        <strain evidence="1">Duluth1</strain>
        <tissue evidence="1">Whole animal</tissue>
    </source>
</reference>
<sequence length="86" mass="9979">MMSQHLDIHLECRDIYVSHRLGKYTPNKDRPVIVKFVRRQTKIEVMNRAKLLKGTGVYINEVLTKTNAEVLSSLRLKEPGRIEKAC</sequence>
<accession>A0A9D4LTQ2</accession>
<organism evidence="1 2">
    <name type="scientific">Dreissena polymorpha</name>
    <name type="common">Zebra mussel</name>
    <name type="synonym">Mytilus polymorpha</name>
    <dbReference type="NCBI Taxonomy" id="45954"/>
    <lineage>
        <taxon>Eukaryota</taxon>
        <taxon>Metazoa</taxon>
        <taxon>Spiralia</taxon>
        <taxon>Lophotrochozoa</taxon>
        <taxon>Mollusca</taxon>
        <taxon>Bivalvia</taxon>
        <taxon>Autobranchia</taxon>
        <taxon>Heteroconchia</taxon>
        <taxon>Euheterodonta</taxon>
        <taxon>Imparidentia</taxon>
        <taxon>Neoheterodontei</taxon>
        <taxon>Myida</taxon>
        <taxon>Dreissenoidea</taxon>
        <taxon>Dreissenidae</taxon>
        <taxon>Dreissena</taxon>
    </lineage>
</organism>
<dbReference type="AlphaFoldDB" id="A0A9D4LTQ2"/>
<evidence type="ECO:0000313" key="2">
    <source>
        <dbReference type="Proteomes" id="UP000828390"/>
    </source>
</evidence>
<dbReference type="Proteomes" id="UP000828390">
    <property type="component" value="Unassembled WGS sequence"/>
</dbReference>
<keyword evidence="2" id="KW-1185">Reference proteome</keyword>